<keyword evidence="1" id="KW-0540">Nuclease</keyword>
<gene>
    <name evidence="1" type="ORF">KAT72_15045</name>
</gene>
<dbReference type="CDD" id="cd00085">
    <property type="entry name" value="HNHc"/>
    <property type="match status" value="1"/>
</dbReference>
<organism evidence="1 2">
    <name type="scientific">Aeromonas popoffii</name>
    <dbReference type="NCBI Taxonomy" id="70856"/>
    <lineage>
        <taxon>Bacteria</taxon>
        <taxon>Pseudomonadati</taxon>
        <taxon>Pseudomonadota</taxon>
        <taxon>Gammaproteobacteria</taxon>
        <taxon>Aeromonadales</taxon>
        <taxon>Aeromonadaceae</taxon>
        <taxon>Aeromonas</taxon>
    </lineage>
</organism>
<proteinExistence type="predicted"/>
<dbReference type="GO" id="GO:0004519">
    <property type="term" value="F:endonuclease activity"/>
    <property type="evidence" value="ECO:0007669"/>
    <property type="project" value="UniProtKB-KW"/>
</dbReference>
<evidence type="ECO:0000313" key="1">
    <source>
        <dbReference type="EMBL" id="MBR7630298.1"/>
    </source>
</evidence>
<dbReference type="Gene3D" id="1.10.30.50">
    <property type="match status" value="1"/>
</dbReference>
<name>A0ABS5GTE5_9GAMM</name>
<dbReference type="Proteomes" id="UP000675653">
    <property type="component" value="Unassembled WGS sequence"/>
</dbReference>
<sequence>MWILPLPDHQDSIEDLKTSLTFKSGKEKFTIESDVLNSIKRCYEKYEEVQGKASQDLLDLSKLDEEVLSAIHDAYSEVQENKRLSYLRDRLLLAAGRCPCCGIGAADELDHHLPRSVYKILAVYSSNLVPMCHKCNNKKRTVAGLTSRDSFIHIYYDRVPENDRFLFAKTEIIDGRLLVEFEVQNIPSLSPELYEMLMFQTKRVEFNKRVIKEVNIFLGAFMVSLDMIYNKSHSADQISSL</sequence>
<protein>
    <submittedName>
        <fullName evidence="1">HNH endonuclease</fullName>
    </submittedName>
</protein>
<keyword evidence="2" id="KW-1185">Reference proteome</keyword>
<dbReference type="RefSeq" id="WP_212514070.1">
    <property type="nucleotide sequence ID" value="NZ_CAWQDX010000067.1"/>
</dbReference>
<keyword evidence="1" id="KW-0255">Endonuclease</keyword>
<comment type="caution">
    <text evidence="1">The sequence shown here is derived from an EMBL/GenBank/DDBJ whole genome shotgun (WGS) entry which is preliminary data.</text>
</comment>
<dbReference type="InterPro" id="IPR003615">
    <property type="entry name" value="HNH_nuc"/>
</dbReference>
<evidence type="ECO:0000313" key="2">
    <source>
        <dbReference type="Proteomes" id="UP000675653"/>
    </source>
</evidence>
<reference evidence="1 2" key="1">
    <citation type="submission" date="2021-04" db="EMBL/GenBank/DDBJ databases">
        <title>Draft Genome of Aeromonas popoffii ID682, isolated from a natural water source in Idaho.</title>
        <authorList>
            <person name="Testerman T."/>
            <person name="Graf J."/>
        </authorList>
    </citation>
    <scope>NUCLEOTIDE SEQUENCE [LARGE SCALE GENOMIC DNA]</scope>
    <source>
        <strain evidence="1 2">ID682</strain>
    </source>
</reference>
<accession>A0ABS5GTE5</accession>
<dbReference type="EMBL" id="JAGRZL010000043">
    <property type="protein sequence ID" value="MBR7630298.1"/>
    <property type="molecule type" value="Genomic_DNA"/>
</dbReference>
<keyword evidence="1" id="KW-0378">Hydrolase</keyword>